<feature type="compositionally biased region" description="Basic and acidic residues" evidence="1">
    <location>
        <begin position="95"/>
        <end position="108"/>
    </location>
</feature>
<gene>
    <name evidence="3" type="ORF">TRAPUB_8120</name>
</gene>
<name>A0A1M2W623_TRAPU</name>
<evidence type="ECO:0000313" key="3">
    <source>
        <dbReference type="EMBL" id="OJT15324.1"/>
    </source>
</evidence>
<protein>
    <submittedName>
        <fullName evidence="3">Uncharacterized protein</fullName>
    </submittedName>
</protein>
<keyword evidence="4" id="KW-1185">Reference proteome</keyword>
<keyword evidence="2" id="KW-1133">Transmembrane helix</keyword>
<organism evidence="3 4">
    <name type="scientific">Trametes pubescens</name>
    <name type="common">White-rot fungus</name>
    <dbReference type="NCBI Taxonomy" id="154538"/>
    <lineage>
        <taxon>Eukaryota</taxon>
        <taxon>Fungi</taxon>
        <taxon>Dikarya</taxon>
        <taxon>Basidiomycota</taxon>
        <taxon>Agaricomycotina</taxon>
        <taxon>Agaricomycetes</taxon>
        <taxon>Polyporales</taxon>
        <taxon>Polyporaceae</taxon>
        <taxon>Trametes</taxon>
    </lineage>
</organism>
<evidence type="ECO:0000256" key="2">
    <source>
        <dbReference type="SAM" id="Phobius"/>
    </source>
</evidence>
<evidence type="ECO:0000313" key="4">
    <source>
        <dbReference type="Proteomes" id="UP000184267"/>
    </source>
</evidence>
<keyword evidence="2" id="KW-0472">Membrane</keyword>
<feature type="transmembrane region" description="Helical" evidence="2">
    <location>
        <begin position="24"/>
        <end position="57"/>
    </location>
</feature>
<dbReference type="AlphaFoldDB" id="A0A1M2W623"/>
<proteinExistence type="predicted"/>
<accession>A0A1M2W623</accession>
<evidence type="ECO:0000256" key="1">
    <source>
        <dbReference type="SAM" id="MobiDB-lite"/>
    </source>
</evidence>
<dbReference type="EMBL" id="MNAD01000184">
    <property type="protein sequence ID" value="OJT15324.1"/>
    <property type="molecule type" value="Genomic_DNA"/>
</dbReference>
<feature type="region of interest" description="Disordered" evidence="1">
    <location>
        <begin position="95"/>
        <end position="122"/>
    </location>
</feature>
<feature type="compositionally biased region" description="Acidic residues" evidence="1">
    <location>
        <begin position="109"/>
        <end position="122"/>
    </location>
</feature>
<reference evidence="3 4" key="1">
    <citation type="submission" date="2016-10" db="EMBL/GenBank/DDBJ databases">
        <title>Genome sequence of the basidiomycete white-rot fungus Trametes pubescens.</title>
        <authorList>
            <person name="Makela M.R."/>
            <person name="Granchi Z."/>
            <person name="Peng M."/>
            <person name="De Vries R.P."/>
            <person name="Grigoriev I."/>
            <person name="Riley R."/>
            <person name="Hilden K."/>
        </authorList>
    </citation>
    <scope>NUCLEOTIDE SEQUENCE [LARGE SCALE GENOMIC DNA]</scope>
    <source>
        <strain evidence="3 4">FBCC735</strain>
    </source>
</reference>
<sequence>MAIVVGILIGILHGRDVRNVKLFIMGIIISLITGTISTIVEVVVTVVELLFGAIAAVRLLILSTVKRQVLIVPGPSSSVVLPTFYAAGCVRQREPAPRQGQEQERGCQAEDEVSGSEGVEEG</sequence>
<keyword evidence="2" id="KW-0812">Transmembrane</keyword>
<dbReference type="Proteomes" id="UP000184267">
    <property type="component" value="Unassembled WGS sequence"/>
</dbReference>
<comment type="caution">
    <text evidence="3">The sequence shown here is derived from an EMBL/GenBank/DDBJ whole genome shotgun (WGS) entry which is preliminary data.</text>
</comment>